<feature type="non-terminal residue" evidence="1">
    <location>
        <position position="133"/>
    </location>
</feature>
<dbReference type="EMBL" id="CAXIEN010000123">
    <property type="protein sequence ID" value="CAL1279567.1"/>
    <property type="molecule type" value="Genomic_DNA"/>
</dbReference>
<name>A0AAV2A6B6_9ARAC</name>
<protein>
    <submittedName>
        <fullName evidence="1">Uncharacterized protein</fullName>
    </submittedName>
</protein>
<organism evidence="1 2">
    <name type="scientific">Larinioides sclopetarius</name>
    <dbReference type="NCBI Taxonomy" id="280406"/>
    <lineage>
        <taxon>Eukaryota</taxon>
        <taxon>Metazoa</taxon>
        <taxon>Ecdysozoa</taxon>
        <taxon>Arthropoda</taxon>
        <taxon>Chelicerata</taxon>
        <taxon>Arachnida</taxon>
        <taxon>Araneae</taxon>
        <taxon>Araneomorphae</taxon>
        <taxon>Entelegynae</taxon>
        <taxon>Araneoidea</taxon>
        <taxon>Araneidae</taxon>
        <taxon>Larinioides</taxon>
    </lineage>
</organism>
<proteinExistence type="predicted"/>
<reference evidence="1 2" key="1">
    <citation type="submission" date="2024-04" db="EMBL/GenBank/DDBJ databases">
        <authorList>
            <person name="Rising A."/>
            <person name="Reimegard J."/>
            <person name="Sonavane S."/>
            <person name="Akerstrom W."/>
            <person name="Nylinder S."/>
            <person name="Hedman E."/>
            <person name="Kallberg Y."/>
        </authorList>
    </citation>
    <scope>NUCLEOTIDE SEQUENCE [LARGE SCALE GENOMIC DNA]</scope>
</reference>
<accession>A0AAV2A6B6</accession>
<sequence>MEKLTANSEEINSADVKFISQILENVADVSDIESEVLEPVVNTVNQVISTISSSYKRYSLTRDSSRVLYSVENILSNAETSGQVIKATRNNIAVTAVPLNSTIISAPVSGVLENWGSNITTIVNDSTPYSDAW</sequence>
<dbReference type="AlphaFoldDB" id="A0AAV2A6B6"/>
<evidence type="ECO:0000313" key="2">
    <source>
        <dbReference type="Proteomes" id="UP001497382"/>
    </source>
</evidence>
<dbReference type="Proteomes" id="UP001497382">
    <property type="component" value="Unassembled WGS sequence"/>
</dbReference>
<comment type="caution">
    <text evidence="1">The sequence shown here is derived from an EMBL/GenBank/DDBJ whole genome shotgun (WGS) entry which is preliminary data.</text>
</comment>
<evidence type="ECO:0000313" key="1">
    <source>
        <dbReference type="EMBL" id="CAL1279567.1"/>
    </source>
</evidence>
<keyword evidence="2" id="KW-1185">Reference proteome</keyword>
<gene>
    <name evidence="1" type="ORF">LARSCL_LOCUS10447</name>
</gene>